<evidence type="ECO:0000256" key="4">
    <source>
        <dbReference type="ARBA" id="ARBA00035171"/>
    </source>
</evidence>
<dbReference type="HAMAP" id="MF_00402">
    <property type="entry name" value="Ribosomal_bL19"/>
    <property type="match status" value="1"/>
</dbReference>
<name>A0A2A4Z1J1_9PROT</name>
<dbReference type="PANTHER" id="PTHR15680">
    <property type="entry name" value="RIBOSOMAL PROTEIN L19"/>
    <property type="match status" value="1"/>
</dbReference>
<sequence length="127" mass="14635">MNLLQEIEKELQDELAAKRPIPKFQPGDTLRVNVKIKEGNRERVQAYEGVCIARTGGGINESFNVRKISYGEGVERKFPLYSPLIESIDVIRRGKVRRAKLYYLRALRGKAARIVEKVDHKRLSKKK</sequence>
<evidence type="ECO:0000256" key="6">
    <source>
        <dbReference type="RuleBase" id="RU000559"/>
    </source>
</evidence>
<dbReference type="InterPro" id="IPR018257">
    <property type="entry name" value="Ribosomal_bL19_CS"/>
</dbReference>
<evidence type="ECO:0000313" key="7">
    <source>
        <dbReference type="EMBL" id="PCJ00999.1"/>
    </source>
</evidence>
<keyword evidence="2 5" id="KW-0689">Ribosomal protein</keyword>
<dbReference type="SUPFAM" id="SSF50104">
    <property type="entry name" value="Translation proteins SH3-like domain"/>
    <property type="match status" value="1"/>
</dbReference>
<comment type="similarity">
    <text evidence="1 5 6">Belongs to the bacterial ribosomal protein bL19 family.</text>
</comment>
<dbReference type="GO" id="GO:0003735">
    <property type="term" value="F:structural constituent of ribosome"/>
    <property type="evidence" value="ECO:0007669"/>
    <property type="project" value="InterPro"/>
</dbReference>
<accession>A0A2A4Z1J1</accession>
<evidence type="ECO:0000256" key="2">
    <source>
        <dbReference type="ARBA" id="ARBA00022980"/>
    </source>
</evidence>
<dbReference type="PANTHER" id="PTHR15680:SF9">
    <property type="entry name" value="LARGE RIBOSOMAL SUBUNIT PROTEIN BL19M"/>
    <property type="match status" value="1"/>
</dbReference>
<dbReference type="PIRSF" id="PIRSF002191">
    <property type="entry name" value="Ribosomal_L19"/>
    <property type="match status" value="1"/>
</dbReference>
<evidence type="ECO:0000256" key="1">
    <source>
        <dbReference type="ARBA" id="ARBA00005781"/>
    </source>
</evidence>
<evidence type="ECO:0000256" key="5">
    <source>
        <dbReference type="HAMAP-Rule" id="MF_00402"/>
    </source>
</evidence>
<protein>
    <recommendedName>
        <fullName evidence="4 5">Large ribosomal subunit protein bL19</fullName>
    </recommendedName>
</protein>
<dbReference type="GO" id="GO:0022625">
    <property type="term" value="C:cytosolic large ribosomal subunit"/>
    <property type="evidence" value="ECO:0007669"/>
    <property type="project" value="TreeGrafter"/>
</dbReference>
<gene>
    <name evidence="5" type="primary">rplS</name>
    <name evidence="7" type="ORF">COB13_08530</name>
</gene>
<evidence type="ECO:0000256" key="3">
    <source>
        <dbReference type="ARBA" id="ARBA00023274"/>
    </source>
</evidence>
<dbReference type="FunFam" id="2.30.30.790:FF:000001">
    <property type="entry name" value="50S ribosomal protein L19"/>
    <property type="match status" value="1"/>
</dbReference>
<reference key="1">
    <citation type="submission" date="2017-08" db="EMBL/GenBank/DDBJ databases">
        <title>A dynamic microbial community with high functional redundancy inhabits the cold, oxic subseafloor aquifer.</title>
        <authorList>
            <person name="Tully B.J."/>
            <person name="Wheat C.G."/>
            <person name="Glazer B.T."/>
            <person name="Huber J.A."/>
        </authorList>
    </citation>
    <scope>NUCLEOTIDE SEQUENCE [LARGE SCALE GENOMIC DNA]</scope>
</reference>
<dbReference type="GO" id="GO:0006412">
    <property type="term" value="P:translation"/>
    <property type="evidence" value="ECO:0007669"/>
    <property type="project" value="UniProtKB-UniRule"/>
</dbReference>
<reference evidence="7" key="2">
    <citation type="journal article" date="2018" name="ISME J.">
        <title>A dynamic microbial community with high functional redundancy inhabits the cold, oxic subseafloor aquifer.</title>
        <authorList>
            <person name="Tully B.J."/>
            <person name="Wheat C.G."/>
            <person name="Glazer B.T."/>
            <person name="Huber J.A."/>
        </authorList>
    </citation>
    <scope>NUCLEOTIDE SEQUENCE</scope>
    <source>
        <strain evidence="7">NORP83</strain>
    </source>
</reference>
<dbReference type="InterPro" id="IPR008991">
    <property type="entry name" value="Translation_prot_SH3-like_sf"/>
</dbReference>
<dbReference type="PROSITE" id="PS01015">
    <property type="entry name" value="RIBOSOMAL_L19"/>
    <property type="match status" value="1"/>
</dbReference>
<dbReference type="EMBL" id="NVUS01000009">
    <property type="protein sequence ID" value="PCJ00999.1"/>
    <property type="molecule type" value="Genomic_DNA"/>
</dbReference>
<keyword evidence="3 5" id="KW-0687">Ribonucleoprotein</keyword>
<dbReference type="Gene3D" id="2.30.30.790">
    <property type="match status" value="1"/>
</dbReference>
<dbReference type="InterPro" id="IPR038657">
    <property type="entry name" value="Ribosomal_bL19_sf"/>
</dbReference>
<dbReference type="AlphaFoldDB" id="A0A2A4Z1J1"/>
<proteinExistence type="inferred from homology"/>
<organism evidence="7">
    <name type="scientific">OCS116 cluster bacterium</name>
    <dbReference type="NCBI Taxonomy" id="2030921"/>
    <lineage>
        <taxon>Bacteria</taxon>
        <taxon>Pseudomonadati</taxon>
        <taxon>Pseudomonadota</taxon>
        <taxon>Alphaproteobacteria</taxon>
        <taxon>OCS116 cluster</taxon>
    </lineage>
</organism>
<dbReference type="Pfam" id="PF01245">
    <property type="entry name" value="Ribosomal_L19"/>
    <property type="match status" value="1"/>
</dbReference>
<dbReference type="InterPro" id="IPR001857">
    <property type="entry name" value="Ribosomal_bL19"/>
</dbReference>
<comment type="function">
    <text evidence="5 6">This protein is located at the 30S-50S ribosomal subunit interface and may play a role in the structure and function of the aminoacyl-tRNA binding site.</text>
</comment>
<comment type="caution">
    <text evidence="7">The sequence shown here is derived from an EMBL/GenBank/DDBJ whole genome shotgun (WGS) entry which is preliminary data.</text>
</comment>
<dbReference type="PRINTS" id="PR00061">
    <property type="entry name" value="RIBOSOMALL19"/>
</dbReference>
<dbReference type="NCBIfam" id="TIGR01024">
    <property type="entry name" value="rplS_bact"/>
    <property type="match status" value="1"/>
</dbReference>